<keyword evidence="8" id="KW-1185">Reference proteome</keyword>
<organism evidence="7 8">
    <name type="scientific">Anaeramoeba flamelloides</name>
    <dbReference type="NCBI Taxonomy" id="1746091"/>
    <lineage>
        <taxon>Eukaryota</taxon>
        <taxon>Metamonada</taxon>
        <taxon>Anaeramoebidae</taxon>
        <taxon>Anaeramoeba</taxon>
    </lineage>
</organism>
<feature type="domain" description="RGS" evidence="5">
    <location>
        <begin position="1081"/>
        <end position="1200"/>
    </location>
</feature>
<dbReference type="SUPFAM" id="SSF51905">
    <property type="entry name" value="FAD/NAD(P)-binding domain"/>
    <property type="match status" value="2"/>
</dbReference>
<sequence length="1220" mass="139317">MSTITHTATQICENFYYVGAHDPERKIFDIIMDLENGTTYNSYLIKGKKKNALIELVKDDESCFKQLTEKLKGVLKEGETIDYLIMHHTEPDHVLVNWFKSFKDLYPNMTIVGSSCAINNLKEIHNVSSFNHIVVENTKILDLGGYKLKIELAPFLHWPDTMYSYCPELQALFCCDAFAAHFSSKENLSSKITDKKIHKTIYKERKFYFDFIMSPFKKHIQKFIKKIETLHLEYICTSHGPILSGKDIIKSISKYRKWSTIPARKNHVTIIYVSSHGFTKEMTKEIQRGIESYQNGKVSVKLFDIYNKKLSTAKNILKELEKSRGILFGSPTILGDTVPEIWSIAGHLNPILHGNKLLGGAYGSYGWSGESSFNLTQRMIQCKIQVVPPLRKKFRSTKKDLEQCYEWGQNFAKIILGENQGDEYFQQQLGKTVNKLNYLMKTLERRDPNNGLNKKKGNEVQLAKQFQDNKLRLWKCLICGEITKSVEHPNYSCSACGADSEVWILIGFDNPEDYDQESKGGSDSDSDGFGSKKIGGIVNTGSLGKLNRSLLHNTSGESIMSVQSQFAGIGIKKIDNYYDGTIVIIGASSAGISAMKAIRSKNRMAKIILLSGENEMPYYRPKLSNVLGDLNITKKKGFLLLDEKQIKEYNITFLKNVVVTKINRKKKYIQLQTRIKKANLRKKDKYTYLGDQKKYTYDKLILAVGSNQRIPKEKLKRYKRIFTKKKKTETILNEGISKRINVFGLRTLNDIIEINSYVTINDCKSAIILGCGPLGIEISESLLKLKLQKLIMVESRTRIVSTRLDHEGSKILERILLKKNFELHLGCEMIKILDNQDLVEKGELKYKKKSTESPGVAIQSINLNDDEIKHIFADFIIFASGVISETTLAKSCKLETNRGIVVNDLMQTSDPNIYACGDCVEFRAYVDHSWNNAVTTGKCAGLASIGAKDGIYVRNVLPYSIIAFGLKIFCTGQISDERLESIIVKTKLSKEYVRLFFDVENSGESILVGAIYLGKDTKIIIDLEKFIIARCTYSQTLKRIVKFYHNQRLINLNASTQSIKTVSSKQFLLTDNKEESILIPNVRALLSIQSGYIKFRSYLMESYSEENVEFWKEAENFKAMKNGHKNQEFVAKNIYYQFVQYTSPKEINIKHYTRVAISDKIRDNKIDQNMFVKAQTEIESLLERDSFLKFLKSPFAKELIQKKALLNKEVTDIEFSSYEN</sequence>
<dbReference type="Pfam" id="PF00615">
    <property type="entry name" value="RGS"/>
    <property type="match status" value="1"/>
</dbReference>
<dbReference type="EMBL" id="JAOAOG010000040">
    <property type="protein sequence ID" value="KAJ6252694.1"/>
    <property type="molecule type" value="Genomic_DNA"/>
</dbReference>
<evidence type="ECO:0000259" key="5">
    <source>
        <dbReference type="PROSITE" id="PS50132"/>
    </source>
</evidence>
<dbReference type="InterPro" id="IPR036305">
    <property type="entry name" value="RGS_sf"/>
</dbReference>
<dbReference type="Gene3D" id="1.10.167.10">
    <property type="entry name" value="Regulator of G-protein Signalling 4, domain 2"/>
    <property type="match status" value="1"/>
</dbReference>
<dbReference type="InterPro" id="IPR045761">
    <property type="entry name" value="ODP_dom"/>
</dbReference>
<dbReference type="SUPFAM" id="SSF57802">
    <property type="entry name" value="Rubredoxin-like"/>
    <property type="match status" value="1"/>
</dbReference>
<dbReference type="CDD" id="cd07709">
    <property type="entry name" value="flavodiiron_proteins_MBL-fold"/>
    <property type="match status" value="1"/>
</dbReference>
<dbReference type="SMART" id="SM00849">
    <property type="entry name" value="Lactamase_B"/>
    <property type="match status" value="1"/>
</dbReference>
<dbReference type="PROSITE" id="PS50132">
    <property type="entry name" value="RGS"/>
    <property type="match status" value="1"/>
</dbReference>
<dbReference type="InterPro" id="IPR051285">
    <property type="entry name" value="NADH_oxidoreductase_modular"/>
</dbReference>
<dbReference type="SUPFAM" id="SSF48097">
    <property type="entry name" value="Regulator of G-protein signaling, RGS"/>
    <property type="match status" value="1"/>
</dbReference>
<feature type="domain" description="Flavodoxin-like" evidence="6">
    <location>
        <begin position="268"/>
        <end position="412"/>
    </location>
</feature>
<evidence type="ECO:0000259" key="6">
    <source>
        <dbReference type="PROSITE" id="PS50902"/>
    </source>
</evidence>
<accession>A0ABQ8Z718</accession>
<dbReference type="Pfam" id="PF07992">
    <property type="entry name" value="Pyr_redox_2"/>
    <property type="match status" value="1"/>
</dbReference>
<dbReference type="InterPro" id="IPR044926">
    <property type="entry name" value="RGS_subdomain_2"/>
</dbReference>
<name>A0ABQ8Z718_9EUKA</name>
<dbReference type="InterPro" id="IPR016137">
    <property type="entry name" value="RGS"/>
</dbReference>
<dbReference type="PROSITE" id="PS50902">
    <property type="entry name" value="FLAVODOXIN_LIKE"/>
    <property type="match status" value="1"/>
</dbReference>
<dbReference type="InterPro" id="IPR036866">
    <property type="entry name" value="RibonucZ/Hydroxyglut_hydro"/>
</dbReference>
<dbReference type="SMART" id="SM00315">
    <property type="entry name" value="RGS"/>
    <property type="match status" value="1"/>
</dbReference>
<proteinExistence type="predicted"/>
<protein>
    <submittedName>
        <fullName evidence="7">Diflavin flavoprotein a 2-related</fullName>
    </submittedName>
</protein>
<dbReference type="Gene3D" id="3.50.50.60">
    <property type="entry name" value="FAD/NAD(P)-binding domain"/>
    <property type="match status" value="2"/>
</dbReference>
<keyword evidence="3" id="KW-0249">Electron transport</keyword>
<comment type="caution">
    <text evidence="7">The sequence shown here is derived from an EMBL/GenBank/DDBJ whole genome shotgun (WGS) entry which is preliminary data.</text>
</comment>
<dbReference type="Proteomes" id="UP001150062">
    <property type="component" value="Unassembled WGS sequence"/>
</dbReference>
<dbReference type="InterPro" id="IPR008254">
    <property type="entry name" value="Flavodoxin/NO_synth"/>
</dbReference>
<keyword evidence="2" id="KW-0813">Transport</keyword>
<evidence type="ECO:0000313" key="7">
    <source>
        <dbReference type="EMBL" id="KAJ6252694.1"/>
    </source>
</evidence>
<evidence type="ECO:0000313" key="8">
    <source>
        <dbReference type="Proteomes" id="UP001150062"/>
    </source>
</evidence>
<gene>
    <name evidence="7" type="ORF">M0813_13904</name>
</gene>
<evidence type="ECO:0000256" key="1">
    <source>
        <dbReference type="ARBA" id="ARBA00001962"/>
    </source>
</evidence>
<dbReference type="SUPFAM" id="SSF52218">
    <property type="entry name" value="Flavoproteins"/>
    <property type="match status" value="1"/>
</dbReference>
<evidence type="ECO:0000256" key="2">
    <source>
        <dbReference type="ARBA" id="ARBA00022448"/>
    </source>
</evidence>
<dbReference type="PANTHER" id="PTHR32145:SF11">
    <property type="entry name" value="DIFLAVIN FLAVOPROTEIN A 2-RELATED"/>
    <property type="match status" value="1"/>
</dbReference>
<evidence type="ECO:0000256" key="4">
    <source>
        <dbReference type="ARBA" id="ARBA00023004"/>
    </source>
</evidence>
<dbReference type="InterPro" id="IPR023753">
    <property type="entry name" value="FAD/NAD-binding_dom"/>
</dbReference>
<dbReference type="Pfam" id="PF19583">
    <property type="entry name" value="ODP"/>
    <property type="match status" value="1"/>
</dbReference>
<dbReference type="PANTHER" id="PTHR32145">
    <property type="entry name" value="DIFLAVIN FLAVOPROTEIN A 2-RELATED"/>
    <property type="match status" value="1"/>
</dbReference>
<dbReference type="InterPro" id="IPR001279">
    <property type="entry name" value="Metallo-B-lactamas"/>
</dbReference>
<dbReference type="PRINTS" id="PR01301">
    <property type="entry name" value="RGSPROTEIN"/>
</dbReference>
<reference evidence="7" key="1">
    <citation type="submission" date="2022-08" db="EMBL/GenBank/DDBJ databases">
        <title>Novel sulfate-reducing endosymbionts in the free-living metamonad Anaeramoeba.</title>
        <authorList>
            <person name="Jerlstrom-Hultqvist J."/>
            <person name="Cepicka I."/>
            <person name="Gallot-Lavallee L."/>
            <person name="Salas-Leiva D."/>
            <person name="Curtis B.A."/>
            <person name="Zahonova K."/>
            <person name="Pipaliya S."/>
            <person name="Dacks J."/>
            <person name="Roger A.J."/>
        </authorList>
    </citation>
    <scope>NUCLEOTIDE SEQUENCE</scope>
    <source>
        <strain evidence="7">Schooner1</strain>
    </source>
</reference>
<dbReference type="Gene3D" id="3.40.50.360">
    <property type="match status" value="1"/>
</dbReference>
<comment type="cofactor">
    <cofactor evidence="1">
        <name>Fe cation</name>
        <dbReference type="ChEBI" id="CHEBI:24875"/>
    </cofactor>
</comment>
<keyword evidence="4" id="KW-0408">Iron</keyword>
<dbReference type="InterPro" id="IPR036188">
    <property type="entry name" value="FAD/NAD-bd_sf"/>
</dbReference>
<dbReference type="SUPFAM" id="SSF56281">
    <property type="entry name" value="Metallo-hydrolase/oxidoreductase"/>
    <property type="match status" value="1"/>
</dbReference>
<dbReference type="InterPro" id="IPR029039">
    <property type="entry name" value="Flavoprotein-like_sf"/>
</dbReference>
<dbReference type="Gene3D" id="3.60.15.10">
    <property type="entry name" value="Ribonuclease Z/Hydroxyacylglutathione hydrolase-like"/>
    <property type="match status" value="1"/>
</dbReference>
<evidence type="ECO:0000256" key="3">
    <source>
        <dbReference type="ARBA" id="ARBA00022982"/>
    </source>
</evidence>